<dbReference type="PANTHER" id="PTHR46825">
    <property type="entry name" value="D-ALANYL-D-ALANINE-CARBOXYPEPTIDASE/ENDOPEPTIDASE AMPH"/>
    <property type="match status" value="1"/>
</dbReference>
<dbReference type="Pfam" id="PF00144">
    <property type="entry name" value="Beta-lactamase"/>
    <property type="match status" value="1"/>
</dbReference>
<accession>A0A7X6LWC8</accession>
<feature type="domain" description="Beta-lactamase-related" evidence="2">
    <location>
        <begin position="53"/>
        <end position="388"/>
    </location>
</feature>
<proteinExistence type="predicted"/>
<organism evidence="3 4">
    <name type="scientific">Nocardia veterana</name>
    <dbReference type="NCBI Taxonomy" id="132249"/>
    <lineage>
        <taxon>Bacteria</taxon>
        <taxon>Bacillati</taxon>
        <taxon>Actinomycetota</taxon>
        <taxon>Actinomycetes</taxon>
        <taxon>Mycobacteriales</taxon>
        <taxon>Nocardiaceae</taxon>
        <taxon>Nocardia</taxon>
    </lineage>
</organism>
<dbReference type="Gene3D" id="3.40.710.10">
    <property type="entry name" value="DD-peptidase/beta-lactamase superfamily"/>
    <property type="match status" value="1"/>
</dbReference>
<feature type="region of interest" description="Disordered" evidence="1">
    <location>
        <begin position="403"/>
        <end position="431"/>
    </location>
</feature>
<feature type="compositionally biased region" description="Low complexity" evidence="1">
    <location>
        <begin position="10"/>
        <end position="31"/>
    </location>
</feature>
<keyword evidence="4" id="KW-1185">Reference proteome</keyword>
<reference evidence="3 4" key="1">
    <citation type="submission" date="2020-04" db="EMBL/GenBank/DDBJ databases">
        <title>MicrobeNet Type strains.</title>
        <authorList>
            <person name="Nicholson A.C."/>
        </authorList>
    </citation>
    <scope>NUCLEOTIDE SEQUENCE [LARGE SCALE GENOMIC DNA]</scope>
    <source>
        <strain evidence="3 4">DSM 44445</strain>
    </source>
</reference>
<feature type="compositionally biased region" description="Low complexity" evidence="1">
    <location>
        <begin position="406"/>
        <end position="423"/>
    </location>
</feature>
<name>A0A7X6LWC8_9NOCA</name>
<dbReference type="PANTHER" id="PTHR46825:SF7">
    <property type="entry name" value="D-ALANYL-D-ALANINE CARBOXYPEPTIDASE"/>
    <property type="match status" value="1"/>
</dbReference>
<evidence type="ECO:0000259" key="2">
    <source>
        <dbReference type="Pfam" id="PF00144"/>
    </source>
</evidence>
<sequence>MLFGACGCGSSSKPAASSTTSASPSASAAPAVHPVDESTLRGIVESVARPATVPGVVAFVRTPAGDVGTSYGTRTFGGGPAVTAADHVRIGSLTKTWTGTVILQQVQEGKLALDDPVSKFRADVPGGAAITIAQLLDMRSGLYNYSETRELAEAMDADPGRVWQPDELLAMAFSHPSYFPPGQGYHYSNTNTVLLGVIAEKLDGQPLDQIFQNRLFRPLGLARSSFPPRTSAAIPDPHPQGYMYGTNVLTMGSPPALPPPMQAEAAAGRLLPGDHTADNPSWGWAAGAGISTVGDLATWAEALVGGKVLDAEMQARRMGSLQPTDPANPPSAPQYGLAIAKFAALYGHTGELPGFNTFAGSDPEHKVTVVVWANLEPTADGHAAASEIAKQIIERLYGAGGSAPVSSPQATAPAAGTTTSIAPPGVPTPAR</sequence>
<dbReference type="AlphaFoldDB" id="A0A7X6LWC8"/>
<comment type="caution">
    <text evidence="3">The sequence shown here is derived from an EMBL/GenBank/DDBJ whole genome shotgun (WGS) entry which is preliminary data.</text>
</comment>
<dbReference type="InterPro" id="IPR050491">
    <property type="entry name" value="AmpC-like"/>
</dbReference>
<evidence type="ECO:0000313" key="4">
    <source>
        <dbReference type="Proteomes" id="UP000523447"/>
    </source>
</evidence>
<evidence type="ECO:0000256" key="1">
    <source>
        <dbReference type="SAM" id="MobiDB-lite"/>
    </source>
</evidence>
<dbReference type="InterPro" id="IPR001466">
    <property type="entry name" value="Beta-lactam-related"/>
</dbReference>
<dbReference type="SUPFAM" id="SSF56601">
    <property type="entry name" value="beta-lactamase/transpeptidase-like"/>
    <property type="match status" value="1"/>
</dbReference>
<evidence type="ECO:0000313" key="3">
    <source>
        <dbReference type="EMBL" id="NKY85107.1"/>
    </source>
</evidence>
<dbReference type="Proteomes" id="UP000523447">
    <property type="component" value="Unassembled WGS sequence"/>
</dbReference>
<gene>
    <name evidence="3" type="ORF">HGA07_05645</name>
</gene>
<feature type="region of interest" description="Disordered" evidence="1">
    <location>
        <begin position="1"/>
        <end position="33"/>
    </location>
</feature>
<dbReference type="InterPro" id="IPR012338">
    <property type="entry name" value="Beta-lactam/transpept-like"/>
</dbReference>
<dbReference type="EMBL" id="JAAXPE010000004">
    <property type="protein sequence ID" value="NKY85107.1"/>
    <property type="molecule type" value="Genomic_DNA"/>
</dbReference>
<protein>
    <submittedName>
        <fullName evidence="3">Beta-lactamase family protein</fullName>
    </submittedName>
</protein>